<name>A0A9P8TM59_WICPI</name>
<keyword evidence="2" id="KW-1185">Reference proteome</keyword>
<proteinExistence type="predicted"/>
<accession>A0A9P8TM59</accession>
<reference evidence="1" key="1">
    <citation type="journal article" date="2021" name="Open Biol.">
        <title>Shared evolutionary footprints suggest mitochondrial oxidative damage underlies multiple complex I losses in fungi.</title>
        <authorList>
            <person name="Schikora-Tamarit M.A."/>
            <person name="Marcet-Houben M."/>
            <person name="Nosek J."/>
            <person name="Gabaldon T."/>
        </authorList>
    </citation>
    <scope>NUCLEOTIDE SEQUENCE</scope>
    <source>
        <strain evidence="1">CBS2887</strain>
    </source>
</reference>
<evidence type="ECO:0000313" key="1">
    <source>
        <dbReference type="EMBL" id="KAH3683391.1"/>
    </source>
</evidence>
<evidence type="ECO:0000313" key="2">
    <source>
        <dbReference type="Proteomes" id="UP000774326"/>
    </source>
</evidence>
<sequence>MDPAFNNDVASDQKSESEWKYLALAVCMMVDGIWKESRAVSISESVSLLMLRFKKSVTKSLALNGELVSKLKSRWERNLGRTVGQEIEDVPLDSNVFSLGKFQDGRCNTRGIVLEGVQFQKLKVNQIIFLNNAMFTFDELNKQDIECLVQITVR</sequence>
<protein>
    <submittedName>
        <fullName evidence="1">Uncharacterized protein</fullName>
    </submittedName>
</protein>
<reference evidence="1" key="2">
    <citation type="submission" date="2021-01" db="EMBL/GenBank/DDBJ databases">
        <authorList>
            <person name="Schikora-Tamarit M.A."/>
        </authorList>
    </citation>
    <scope>NUCLEOTIDE SEQUENCE</scope>
    <source>
        <strain evidence="1">CBS2887</strain>
    </source>
</reference>
<organism evidence="1 2">
    <name type="scientific">Wickerhamomyces pijperi</name>
    <name type="common">Yeast</name>
    <name type="synonym">Pichia pijperi</name>
    <dbReference type="NCBI Taxonomy" id="599730"/>
    <lineage>
        <taxon>Eukaryota</taxon>
        <taxon>Fungi</taxon>
        <taxon>Dikarya</taxon>
        <taxon>Ascomycota</taxon>
        <taxon>Saccharomycotina</taxon>
        <taxon>Saccharomycetes</taxon>
        <taxon>Phaffomycetales</taxon>
        <taxon>Wickerhamomycetaceae</taxon>
        <taxon>Wickerhamomyces</taxon>
    </lineage>
</organism>
<dbReference type="AlphaFoldDB" id="A0A9P8TM59"/>
<gene>
    <name evidence="1" type="ORF">WICPIJ_005610</name>
</gene>
<comment type="caution">
    <text evidence="1">The sequence shown here is derived from an EMBL/GenBank/DDBJ whole genome shotgun (WGS) entry which is preliminary data.</text>
</comment>
<dbReference type="EMBL" id="JAEUBG010003142">
    <property type="protein sequence ID" value="KAH3683391.1"/>
    <property type="molecule type" value="Genomic_DNA"/>
</dbReference>
<dbReference type="Proteomes" id="UP000774326">
    <property type="component" value="Unassembled WGS sequence"/>
</dbReference>